<dbReference type="Proteomes" id="UP000199546">
    <property type="component" value="Unassembled WGS sequence"/>
</dbReference>
<evidence type="ECO:0000313" key="1">
    <source>
        <dbReference type="EMBL" id="SFT98181.1"/>
    </source>
</evidence>
<organism evidence="1 2">
    <name type="scientific">Geodermatophilus amargosae</name>
    <dbReference type="NCBI Taxonomy" id="1296565"/>
    <lineage>
        <taxon>Bacteria</taxon>
        <taxon>Bacillati</taxon>
        <taxon>Actinomycetota</taxon>
        <taxon>Actinomycetes</taxon>
        <taxon>Geodermatophilales</taxon>
        <taxon>Geodermatophilaceae</taxon>
        <taxon>Geodermatophilus</taxon>
    </lineage>
</organism>
<accession>A0A1I7CFL0</accession>
<dbReference type="EMBL" id="FPBA01000021">
    <property type="protein sequence ID" value="SFT98181.1"/>
    <property type="molecule type" value="Genomic_DNA"/>
</dbReference>
<gene>
    <name evidence="1" type="ORF">SAMN05660657_04404</name>
</gene>
<keyword evidence="2" id="KW-1185">Reference proteome</keyword>
<dbReference type="STRING" id="1296565.SAMN05660657_04404"/>
<dbReference type="RefSeq" id="WP_139245978.1">
    <property type="nucleotide sequence ID" value="NZ_FPBA01000021.1"/>
</dbReference>
<reference evidence="2" key="1">
    <citation type="submission" date="2016-10" db="EMBL/GenBank/DDBJ databases">
        <authorList>
            <person name="Varghese N."/>
            <person name="Submissions S."/>
        </authorList>
    </citation>
    <scope>NUCLEOTIDE SEQUENCE [LARGE SCALE GENOMIC DNA]</scope>
    <source>
        <strain evidence="2">DSM 46136</strain>
    </source>
</reference>
<dbReference type="AlphaFoldDB" id="A0A1I7CFL0"/>
<name>A0A1I7CFL0_9ACTN</name>
<dbReference type="OrthoDB" id="5491537at2"/>
<protein>
    <submittedName>
        <fullName evidence="1">Uncharacterized protein</fullName>
    </submittedName>
</protein>
<proteinExistence type="predicted"/>
<evidence type="ECO:0000313" key="2">
    <source>
        <dbReference type="Proteomes" id="UP000199546"/>
    </source>
</evidence>
<sequence>MIFSLTNSTGRHPLTGFSLLLLGHGFALGHEFVDVVKDAWHRILSVPPFNDVLTLEPAKRTISVYADQQAGDLGLEQFGAHLEIVEAKQDNLRNYLATTSLRVLGEGSVTEESAIRVWPEQGRQGRVGSLVAVLVKGDQPAELYQLTSTPRYPVPLVAVVVAGEHWGKVLVRGVAQTFAQLSDEFELPGLEFRRAPLTLVEPRPNILVLTESQRAELAAGGRAQEVIGFPPGWGIDRKTTLTFHPHQGEEPDESTIRKATGRTQLVEGGAGYRFGVLRGDFDCLMRRQPNSTALPIQAPGVEFCRPCWAALREQLNSWRDTNLGRRPRILIDSQRPICDTVGWKTGESKPATDPFDLEVGTQPAWACSVEPGPAQGLRLVNVRLKNRPGDPFSQVEEIFSRIEFSAPRVKFAGEQEQVLPFAQAFANTAEAPELQVLTDATSNSTTGGFLGAVRLALTWRIPGHWSVEAVLSVTFKDKNNDFDPGGAAIGNKLYPQMSIRYRRPPKSETGRLSKIDWLAGSIRLHPSNVFPTDLPVHADLHHFLTGTQQITLTTDSNSSDDDSTYKWDREDVSEVFIQCSGEAVPEWGLWGAEWESGRLLATVLDPSLGNFLPDRLALKFAGAVARRGHLTRNLPGLPHWSWLFDYVTPLSSGSRRFVAVYRRGELTGANLDGGLDREIKVRWPAGDEEYTMTVEKWGRQGAYDNLHVHPGMGLHGGREVVPAPFCADLCTHLHWRWGAVTQSGQLPATPGALDRPQFLGWGRTGRLDQGAHTTLGAPLVPPNQHVEVALDLGARSVSYEVRAHDPDFDAYQVILEQGTGVLYTYGGMQVADLANLAGALGVFNPMQIQDRKSELAQLAATDPARFDRVIRVMFHEIYDRIRWYDVSLHDDVSANTQQVPDQLGVQRSLEEL</sequence>